<name>A0A382U1Y8_9ZZZZ</name>
<accession>A0A382U1Y8</accession>
<sequence>MKINESLFAVKKRTEVKSESLVDYLYSIYEQNFKIIDQMLFSSLEHKTRFKYLHEIPKNLLLNSRHYAPDIHVEVNFLSSYTADVKMHYRDSEVDNIRYFYYVEFRLFLDAKILEVKETGFL</sequence>
<proteinExistence type="predicted"/>
<organism evidence="1">
    <name type="scientific">marine metagenome</name>
    <dbReference type="NCBI Taxonomy" id="408172"/>
    <lineage>
        <taxon>unclassified sequences</taxon>
        <taxon>metagenomes</taxon>
        <taxon>ecological metagenomes</taxon>
    </lineage>
</organism>
<protein>
    <submittedName>
        <fullName evidence="1">Uncharacterized protein</fullName>
    </submittedName>
</protein>
<feature type="non-terminal residue" evidence="1">
    <location>
        <position position="122"/>
    </location>
</feature>
<evidence type="ECO:0000313" key="1">
    <source>
        <dbReference type="EMBL" id="SVD28319.1"/>
    </source>
</evidence>
<dbReference type="EMBL" id="UINC01140906">
    <property type="protein sequence ID" value="SVD28319.1"/>
    <property type="molecule type" value="Genomic_DNA"/>
</dbReference>
<reference evidence="1" key="1">
    <citation type="submission" date="2018-05" db="EMBL/GenBank/DDBJ databases">
        <authorList>
            <person name="Lanie J.A."/>
            <person name="Ng W.-L."/>
            <person name="Kazmierczak K.M."/>
            <person name="Andrzejewski T.M."/>
            <person name="Davidsen T.M."/>
            <person name="Wayne K.J."/>
            <person name="Tettelin H."/>
            <person name="Glass J.I."/>
            <person name="Rusch D."/>
            <person name="Podicherti R."/>
            <person name="Tsui H.-C.T."/>
            <person name="Winkler M.E."/>
        </authorList>
    </citation>
    <scope>NUCLEOTIDE SEQUENCE</scope>
</reference>
<gene>
    <name evidence="1" type="ORF">METZ01_LOCUS381173</name>
</gene>
<dbReference type="AlphaFoldDB" id="A0A382U1Y8"/>